<evidence type="ECO:0000256" key="3">
    <source>
        <dbReference type="ARBA" id="ARBA00022833"/>
    </source>
</evidence>
<evidence type="ECO:0000313" key="7">
    <source>
        <dbReference type="EMBL" id="CAE0628320.1"/>
    </source>
</evidence>
<dbReference type="InterPro" id="IPR001841">
    <property type="entry name" value="Znf_RING"/>
</dbReference>
<protein>
    <recommendedName>
        <fullName evidence="6">RING-type domain-containing protein</fullName>
    </recommendedName>
</protein>
<keyword evidence="3" id="KW-0862">Zinc</keyword>
<dbReference type="AlphaFoldDB" id="A0A7S3XPD3"/>
<feature type="region of interest" description="Disordered" evidence="5">
    <location>
        <begin position="217"/>
        <end position="269"/>
    </location>
</feature>
<keyword evidence="2 4" id="KW-0863">Zinc-finger</keyword>
<name>A0A7S3XPD3_HETAK</name>
<proteinExistence type="predicted"/>
<feature type="domain" description="RING-type" evidence="6">
    <location>
        <begin position="154"/>
        <end position="198"/>
    </location>
</feature>
<accession>A0A7S3XPD3</accession>
<dbReference type="InterPro" id="IPR013083">
    <property type="entry name" value="Znf_RING/FYVE/PHD"/>
</dbReference>
<dbReference type="InterPro" id="IPR017907">
    <property type="entry name" value="Znf_RING_CS"/>
</dbReference>
<evidence type="ECO:0000256" key="4">
    <source>
        <dbReference type="PROSITE-ProRule" id="PRU00175"/>
    </source>
</evidence>
<dbReference type="GO" id="GO:0008270">
    <property type="term" value="F:zinc ion binding"/>
    <property type="evidence" value="ECO:0007669"/>
    <property type="project" value="UniProtKB-KW"/>
</dbReference>
<keyword evidence="1" id="KW-0479">Metal-binding</keyword>
<evidence type="ECO:0000256" key="5">
    <source>
        <dbReference type="SAM" id="MobiDB-lite"/>
    </source>
</evidence>
<organism evidence="7">
    <name type="scientific">Heterosigma akashiwo</name>
    <name type="common">Chromophytic alga</name>
    <name type="synonym">Heterosigma carterae</name>
    <dbReference type="NCBI Taxonomy" id="2829"/>
    <lineage>
        <taxon>Eukaryota</taxon>
        <taxon>Sar</taxon>
        <taxon>Stramenopiles</taxon>
        <taxon>Ochrophyta</taxon>
        <taxon>Raphidophyceae</taxon>
        <taxon>Chattonellales</taxon>
        <taxon>Chattonellaceae</taxon>
        <taxon>Heterosigma</taxon>
    </lineage>
</organism>
<dbReference type="Pfam" id="PF00097">
    <property type="entry name" value="zf-C3HC4"/>
    <property type="match status" value="1"/>
</dbReference>
<reference evidence="7" key="1">
    <citation type="submission" date="2021-01" db="EMBL/GenBank/DDBJ databases">
        <authorList>
            <person name="Corre E."/>
            <person name="Pelletier E."/>
            <person name="Niang G."/>
            <person name="Scheremetjew M."/>
            <person name="Finn R."/>
            <person name="Kale V."/>
            <person name="Holt S."/>
            <person name="Cochrane G."/>
            <person name="Meng A."/>
            <person name="Brown T."/>
            <person name="Cohen L."/>
        </authorList>
    </citation>
    <scope>NUCLEOTIDE SEQUENCE</scope>
    <source>
        <strain evidence="7">CCMP3107</strain>
    </source>
</reference>
<sequence>MAGLPPMRAAMTTPGPLYPGGQRAEQVLGGDAAAAAALARCRASAEADLFREWDALLQRFHFKMVVFQAAQAASCRARYQSGKRAHQSSSEEEEKAPRTTSSEETYFDTLTDNTVEKETPNIMNSQQTTASGLSKNQNVIKLPVSSNEDLCKSCQVCFDECVGIELEPCGHQMCRSCAIKMHSFKKEQGQHSVCPWDRTTVKSFKDLATRKEFEFPSDCFAGPSPGKKEKKLEGQGQEGGEEDSGITTSGQGGGKTESSSGLIKYTSLI</sequence>
<gene>
    <name evidence="7" type="ORF">HAKA00212_LOCUS7002</name>
</gene>
<dbReference type="InterPro" id="IPR018957">
    <property type="entry name" value="Znf_C3HC4_RING-type"/>
</dbReference>
<evidence type="ECO:0000256" key="2">
    <source>
        <dbReference type="ARBA" id="ARBA00022771"/>
    </source>
</evidence>
<evidence type="ECO:0000256" key="1">
    <source>
        <dbReference type="ARBA" id="ARBA00022723"/>
    </source>
</evidence>
<dbReference type="PROSITE" id="PS50089">
    <property type="entry name" value="ZF_RING_2"/>
    <property type="match status" value="1"/>
</dbReference>
<dbReference type="EMBL" id="HBIU01015029">
    <property type="protein sequence ID" value="CAE0628320.1"/>
    <property type="molecule type" value="Transcribed_RNA"/>
</dbReference>
<dbReference type="Gene3D" id="3.30.40.10">
    <property type="entry name" value="Zinc/RING finger domain, C3HC4 (zinc finger)"/>
    <property type="match status" value="1"/>
</dbReference>
<dbReference type="SUPFAM" id="SSF57850">
    <property type="entry name" value="RING/U-box"/>
    <property type="match status" value="1"/>
</dbReference>
<feature type="region of interest" description="Disordered" evidence="5">
    <location>
        <begin position="82"/>
        <end position="104"/>
    </location>
</feature>
<dbReference type="PROSITE" id="PS00518">
    <property type="entry name" value="ZF_RING_1"/>
    <property type="match status" value="1"/>
</dbReference>
<evidence type="ECO:0000259" key="6">
    <source>
        <dbReference type="PROSITE" id="PS50089"/>
    </source>
</evidence>